<evidence type="ECO:0000259" key="3">
    <source>
        <dbReference type="PROSITE" id="PS50222"/>
    </source>
</evidence>
<feature type="region of interest" description="Disordered" evidence="2">
    <location>
        <begin position="391"/>
        <end position="427"/>
    </location>
</feature>
<dbReference type="InterPro" id="IPR052394">
    <property type="entry name" value="LRR-containing"/>
</dbReference>
<evidence type="ECO:0000313" key="5">
    <source>
        <dbReference type="Proteomes" id="UP000654075"/>
    </source>
</evidence>
<feature type="compositionally biased region" description="Polar residues" evidence="2">
    <location>
        <begin position="418"/>
        <end position="427"/>
    </location>
</feature>
<dbReference type="Gene3D" id="1.10.238.10">
    <property type="entry name" value="EF-hand"/>
    <property type="match status" value="1"/>
</dbReference>
<protein>
    <recommendedName>
        <fullName evidence="3">EF-hand domain-containing protein</fullName>
    </recommendedName>
</protein>
<dbReference type="PROSITE" id="PS00018">
    <property type="entry name" value="EF_HAND_1"/>
    <property type="match status" value="2"/>
</dbReference>
<dbReference type="CDD" id="cd00051">
    <property type="entry name" value="EFh"/>
    <property type="match status" value="1"/>
</dbReference>
<organism evidence="4 5">
    <name type="scientific">Polarella glacialis</name>
    <name type="common">Dinoflagellate</name>
    <dbReference type="NCBI Taxonomy" id="89957"/>
    <lineage>
        <taxon>Eukaryota</taxon>
        <taxon>Sar</taxon>
        <taxon>Alveolata</taxon>
        <taxon>Dinophyceae</taxon>
        <taxon>Suessiales</taxon>
        <taxon>Suessiaceae</taxon>
        <taxon>Polarella</taxon>
    </lineage>
</organism>
<dbReference type="InterPro" id="IPR011992">
    <property type="entry name" value="EF-hand-dom_pair"/>
</dbReference>
<sequence>MSSSCQAADGPFIDHLLRQGTFSDTAGQLFGVSGPRIRAAEAVRDFSGFAAANQAVTREKLVWKMTQIIQSHAKSKGDPAWEVKVSGLLLSKSQEVVQALKSAQSLARQVQFHQLFDVVRRKDDIQKFQAEREPTETRHRRLQEYWSQFHNSAGGIPAGRPSDSQGSQRSRPSSKGSSSGTVRRRPLQEASFSTVSVAPALLSPVRAGTMSASGTPILPAGLGRLGSPSGGSLFHTPWKTRASRSQCSAGSWGWWGAEEQGASGGIGRASELCDSSVNAWHLSSRSLTSKSGGSLWSPAASLMFPDGGLSLGTDLSFGLPMESSQQFLPTEPSLTFTELGLEPGDDPAVEVKLDKWALQKKMMGWWQRPPYVLKSPSNKLEDSRTVHSRPVFGRYDETQQASVTKSASLPSIRHDSKASSQSETTLRISERKKTAIAHGNNNNDYTNNNSLAPDALLAWQLDASKQPAMQHSFKRPWKGQHLKAAGLGTEQYLHSCKVNGLVPMTLPFVTGHSSRFKAGGKGLRDEDLLAFCAMLQGLSSPEEQLELQHAEAQQSDDPRLGEAQAGIQELDLGGNPRLSEQALAQLLLLLGPRGSKTPLIATPVTPLGASKHGGRLLKRGGSGPGRDPPPGDAESFLPLADGERAGLQLQHLSLQGCPSAGMEVAAGILIQLLQAPQPGLSSSLRSLRSLDLGGVPLAMRCNLLLCQAIRQHPSLLSVCLADTCLGRGLRSAGGEEELTRQCLVELLSSKSIRKLDLSWNSFNADAFSQIGPKLNEVSVLQSLKLSHCAAVVSLGLWISPVACFLESLAENRSLQSLDISGNHLDFQAALILEDALEFNTSLERFDISHNPLGGLGIRSLLRVLSRKSSGLQTFAFEQCCCSGALLETNTDVQVFHSAHPQGRYKLDLTRPHHRSLLRMLYKTAERLKMAPDAAFKNMSATPAYSHPSKDSNGTYQVPTRGELELSFSMESAIEAATKNLPETGFSNVLSAHFRLLRIVPAPEKVVPMLAEWKRLEGLSDEPHIWIDALAKDFCLNYAYLAVMGKSHEHVADLVSSLLPTFVAGQSERYLSGLLLPSMGDYVRMLRKSSNLINFNAENPTGRYALDLANRVDYSVAESLIILEGWETSIRLQKGLPDISQFGNHSHARNVRYAEATLPCKLADWIPLTSEILQLDYCSSKRPRATAEPLPQEVFDLLLTAVEEEGGKPTAEKLQALRLVSDKLYVSSLQMRKLLGIFKDDKARAESVVTFWNRVTDPYNEKMFRICQSGPAEENKISRRLGQVGAFPFMQPEQKRFRLDFKNYDDRVAASLLLRLAVKENISNLRNFCFSRADGTQGSEGLAVVPRSWESPEKVPKEGIFEVDYMCAPEDRKFEFRKELLENFGGWQVAETLQAGDVQWWSSLTQAPADVVGFVFFIISSYGDTLEAFRALDISVCELGLRTENSVLTLSEFLEGCTKIGCRKFKGKDEAERLTAIFRNLDPQGAGKISESEWKVLDQYAQEIKLSIREFVQFCERTFGPHLSQAWDALDDDHNGKISTKEWTGVCHNKVNYFGPTMPIFRYIDKDDGGSISAEEFLVLHKFQAVS</sequence>
<feature type="compositionally biased region" description="Polar residues" evidence="2">
    <location>
        <begin position="398"/>
        <end position="409"/>
    </location>
</feature>
<dbReference type="Pfam" id="PF13516">
    <property type="entry name" value="LRR_6"/>
    <property type="match status" value="2"/>
</dbReference>
<evidence type="ECO:0000313" key="4">
    <source>
        <dbReference type="EMBL" id="CAE8582539.1"/>
    </source>
</evidence>
<comment type="caution">
    <text evidence="4">The sequence shown here is derived from an EMBL/GenBank/DDBJ whole genome shotgun (WGS) entry which is preliminary data.</text>
</comment>
<feature type="domain" description="EF-hand" evidence="3">
    <location>
        <begin position="1517"/>
        <end position="1552"/>
    </location>
</feature>
<evidence type="ECO:0000256" key="1">
    <source>
        <dbReference type="ARBA" id="ARBA00022837"/>
    </source>
</evidence>
<dbReference type="SUPFAM" id="SSF52047">
    <property type="entry name" value="RNI-like"/>
    <property type="match status" value="1"/>
</dbReference>
<proteinExistence type="predicted"/>
<feature type="region of interest" description="Disordered" evidence="2">
    <location>
        <begin position="611"/>
        <end position="635"/>
    </location>
</feature>
<keyword evidence="5" id="KW-1185">Reference proteome</keyword>
<dbReference type="InterPro" id="IPR002048">
    <property type="entry name" value="EF_hand_dom"/>
</dbReference>
<accession>A0A813D2G5</accession>
<dbReference type="PANTHER" id="PTHR24114">
    <property type="entry name" value="LEUCINE RICH REPEAT FAMILY PROTEIN"/>
    <property type="match status" value="1"/>
</dbReference>
<feature type="domain" description="EF-hand" evidence="3">
    <location>
        <begin position="1468"/>
        <end position="1503"/>
    </location>
</feature>
<gene>
    <name evidence="4" type="ORF">PGLA1383_LOCUS1536</name>
</gene>
<feature type="region of interest" description="Disordered" evidence="2">
    <location>
        <begin position="151"/>
        <end position="190"/>
    </location>
</feature>
<dbReference type="OMA" id="MIANCET"/>
<dbReference type="OrthoDB" id="120976at2759"/>
<feature type="domain" description="EF-hand" evidence="3">
    <location>
        <begin position="1559"/>
        <end position="1586"/>
    </location>
</feature>
<dbReference type="GO" id="GO:0005509">
    <property type="term" value="F:calcium ion binding"/>
    <property type="evidence" value="ECO:0007669"/>
    <property type="project" value="InterPro"/>
</dbReference>
<dbReference type="EMBL" id="CAJNNV010000416">
    <property type="protein sequence ID" value="CAE8582539.1"/>
    <property type="molecule type" value="Genomic_DNA"/>
</dbReference>
<name>A0A813D2G5_POLGL</name>
<evidence type="ECO:0000256" key="2">
    <source>
        <dbReference type="SAM" id="MobiDB-lite"/>
    </source>
</evidence>
<dbReference type="InterPro" id="IPR001611">
    <property type="entry name" value="Leu-rich_rpt"/>
</dbReference>
<dbReference type="InterPro" id="IPR018247">
    <property type="entry name" value="EF_Hand_1_Ca_BS"/>
</dbReference>
<dbReference type="PROSITE" id="PS50222">
    <property type="entry name" value="EF_HAND_2"/>
    <property type="match status" value="3"/>
</dbReference>
<dbReference type="Proteomes" id="UP000654075">
    <property type="component" value="Unassembled WGS sequence"/>
</dbReference>
<feature type="compositionally biased region" description="Low complexity" evidence="2">
    <location>
        <begin position="159"/>
        <end position="181"/>
    </location>
</feature>
<dbReference type="Gene3D" id="3.80.10.10">
    <property type="entry name" value="Ribonuclease Inhibitor"/>
    <property type="match status" value="1"/>
</dbReference>
<dbReference type="PANTHER" id="PTHR24114:SF2">
    <property type="entry name" value="F-BOX DOMAIN-CONTAINING PROTEIN-RELATED"/>
    <property type="match status" value="1"/>
</dbReference>
<reference evidence="4" key="1">
    <citation type="submission" date="2021-02" db="EMBL/GenBank/DDBJ databases">
        <authorList>
            <person name="Dougan E. K."/>
            <person name="Rhodes N."/>
            <person name="Thang M."/>
            <person name="Chan C."/>
        </authorList>
    </citation>
    <scope>NUCLEOTIDE SEQUENCE</scope>
</reference>
<keyword evidence="1" id="KW-0106">Calcium</keyword>
<dbReference type="InterPro" id="IPR032675">
    <property type="entry name" value="LRR_dom_sf"/>
</dbReference>
<dbReference type="SMART" id="SM00368">
    <property type="entry name" value="LRR_RI"/>
    <property type="match status" value="4"/>
</dbReference>
<dbReference type="SUPFAM" id="SSF47473">
    <property type="entry name" value="EF-hand"/>
    <property type="match status" value="1"/>
</dbReference>